<dbReference type="RefSeq" id="WP_130504137.1">
    <property type="nucleotide sequence ID" value="NZ_POQT01000004.1"/>
</dbReference>
<name>A0A4Q7Y3W3_9ACTN</name>
<dbReference type="AlphaFoldDB" id="A0A4Q7Y3W3"/>
<evidence type="ECO:0000313" key="3">
    <source>
        <dbReference type="Proteomes" id="UP000292507"/>
    </source>
</evidence>
<reference evidence="2 3" key="1">
    <citation type="submission" date="2019-02" db="EMBL/GenBank/DDBJ databases">
        <title>Sequencing the genomes of 1000 actinobacteria strains.</title>
        <authorList>
            <person name="Klenk H.-P."/>
        </authorList>
    </citation>
    <scope>NUCLEOTIDE SEQUENCE [LARGE SCALE GENOMIC DNA]</scope>
    <source>
        <strain evidence="2 3">DSM 44509</strain>
    </source>
</reference>
<keyword evidence="1" id="KW-0472">Membrane</keyword>
<protein>
    <submittedName>
        <fullName evidence="2">Uncharacterized protein</fullName>
    </submittedName>
</protein>
<feature type="transmembrane region" description="Helical" evidence="1">
    <location>
        <begin position="44"/>
        <end position="64"/>
    </location>
</feature>
<organism evidence="2 3">
    <name type="scientific">Blastococcus saxobsidens</name>
    <dbReference type="NCBI Taxonomy" id="138336"/>
    <lineage>
        <taxon>Bacteria</taxon>
        <taxon>Bacillati</taxon>
        <taxon>Actinomycetota</taxon>
        <taxon>Actinomycetes</taxon>
        <taxon>Geodermatophilales</taxon>
        <taxon>Geodermatophilaceae</taxon>
        <taxon>Blastococcus</taxon>
    </lineage>
</organism>
<keyword evidence="1" id="KW-0812">Transmembrane</keyword>
<proteinExistence type="predicted"/>
<feature type="transmembrane region" description="Helical" evidence="1">
    <location>
        <begin position="216"/>
        <end position="235"/>
    </location>
</feature>
<evidence type="ECO:0000256" key="1">
    <source>
        <dbReference type="SAM" id="Phobius"/>
    </source>
</evidence>
<feature type="transmembrane region" description="Helical" evidence="1">
    <location>
        <begin position="310"/>
        <end position="327"/>
    </location>
</feature>
<feature type="transmembrane region" description="Helical" evidence="1">
    <location>
        <begin position="241"/>
        <end position="264"/>
    </location>
</feature>
<feature type="transmembrane region" description="Helical" evidence="1">
    <location>
        <begin position="71"/>
        <end position="92"/>
    </location>
</feature>
<comment type="caution">
    <text evidence="2">The sequence shown here is derived from an EMBL/GenBank/DDBJ whole genome shotgun (WGS) entry which is preliminary data.</text>
</comment>
<keyword evidence="1" id="KW-1133">Transmembrane helix</keyword>
<dbReference type="OrthoDB" id="3808459at2"/>
<evidence type="ECO:0000313" key="2">
    <source>
        <dbReference type="EMBL" id="RZU30801.1"/>
    </source>
</evidence>
<feature type="transmembrane region" description="Helical" evidence="1">
    <location>
        <begin position="183"/>
        <end position="204"/>
    </location>
</feature>
<gene>
    <name evidence="2" type="ORF">BKA19_0429</name>
</gene>
<keyword evidence="3" id="KW-1185">Reference proteome</keyword>
<dbReference type="EMBL" id="SHKV01000001">
    <property type="protein sequence ID" value="RZU30801.1"/>
    <property type="molecule type" value="Genomic_DNA"/>
</dbReference>
<dbReference type="Proteomes" id="UP000292507">
    <property type="component" value="Unassembled WGS sequence"/>
</dbReference>
<feature type="transmembrane region" description="Helical" evidence="1">
    <location>
        <begin position="136"/>
        <end position="155"/>
    </location>
</feature>
<feature type="transmembrane region" description="Helical" evidence="1">
    <location>
        <begin position="276"/>
        <end position="298"/>
    </location>
</feature>
<sequence length="395" mass="42516">MPAPGRSRAWVPWLLCTVGLALILLSLALRVGLGTSSRGSESPYFFFALPAVVAASLVGALLAARMPGNPYGWVWLAGALLLGVVGICTQLRRVDDVPYWAVVLVEDNAFRTVIALIILIFLLFPTGRLPSRRWRWLPLTTILFLLVTGGAAAFGPSRRDPVATTPWAITGEAGERWADVAEVGFVGLFLLEVAAVISLGVRFRRAGPLVRQQLKWFLLAAAIVGATILADAVDLRMGDGLWPYLNASSSVLIPIAVGIAVLRYRLFEIDRLISRTVSYAVLVAGLFAVYGLVVAVLLPRLGPLARASDLVVAAVTLAVAAVFGPVHRQVRDVVDRRFDRARYDASRAVEAFAARLRDQVDLGEVTTGLRQTVAATVAPTVVAVWLTEPSVHRSA</sequence>
<accession>A0A4Q7Y3W3</accession>
<feature type="transmembrane region" description="Helical" evidence="1">
    <location>
        <begin position="98"/>
        <end position="124"/>
    </location>
</feature>